<dbReference type="PANTHER" id="PTHR47649:SF1">
    <property type="entry name" value="RIBONUCLEASE D"/>
    <property type="match status" value="1"/>
</dbReference>
<feature type="domain" description="3'-5' exonuclease" evidence="1">
    <location>
        <begin position="8"/>
        <end position="184"/>
    </location>
</feature>
<dbReference type="InterPro" id="IPR036397">
    <property type="entry name" value="RNaseH_sf"/>
</dbReference>
<dbReference type="RefSeq" id="WP_011143736.1">
    <property type="nucleotide sequence ID" value="NC_005125.1"/>
</dbReference>
<proteinExistence type="predicted"/>
<dbReference type="AlphaFoldDB" id="Q7NEY0"/>
<dbReference type="CDD" id="cd06142">
    <property type="entry name" value="RNaseD_exo"/>
    <property type="match status" value="1"/>
</dbReference>
<organism evidence="2 3">
    <name type="scientific">Gloeobacter violaceus (strain ATCC 29082 / PCC 7421)</name>
    <dbReference type="NCBI Taxonomy" id="251221"/>
    <lineage>
        <taxon>Bacteria</taxon>
        <taxon>Bacillati</taxon>
        <taxon>Cyanobacteriota</taxon>
        <taxon>Cyanophyceae</taxon>
        <taxon>Gloeobacterales</taxon>
        <taxon>Gloeobacteraceae</taxon>
        <taxon>Gloeobacter</taxon>
    </lineage>
</organism>
<dbReference type="InParanoid" id="Q7NEY0"/>
<dbReference type="STRING" id="251221.gene:10761263"/>
<dbReference type="InterPro" id="IPR051086">
    <property type="entry name" value="RNase_D-like"/>
</dbReference>
<dbReference type="InterPro" id="IPR002562">
    <property type="entry name" value="3'-5'_exonuclease_dom"/>
</dbReference>
<dbReference type="InterPro" id="IPR012337">
    <property type="entry name" value="RNaseH-like_sf"/>
</dbReference>
<keyword evidence="3" id="KW-1185">Reference proteome</keyword>
<dbReference type="OrthoDB" id="9807790at2"/>
<dbReference type="EnsemblBacteria" id="BAC91688">
    <property type="protein sequence ID" value="BAC91688"/>
    <property type="gene ID" value="BAC91688"/>
</dbReference>
<dbReference type="GO" id="GO:0003676">
    <property type="term" value="F:nucleic acid binding"/>
    <property type="evidence" value="ECO:0007669"/>
    <property type="project" value="InterPro"/>
</dbReference>
<protein>
    <submittedName>
        <fullName evidence="2">Glr3747 protein</fullName>
    </submittedName>
</protein>
<dbReference type="GO" id="GO:0008408">
    <property type="term" value="F:3'-5' exonuclease activity"/>
    <property type="evidence" value="ECO:0007669"/>
    <property type="project" value="InterPro"/>
</dbReference>
<evidence type="ECO:0000313" key="3">
    <source>
        <dbReference type="Proteomes" id="UP000000557"/>
    </source>
</evidence>
<dbReference type="GO" id="GO:0006139">
    <property type="term" value="P:nucleobase-containing compound metabolic process"/>
    <property type="evidence" value="ECO:0007669"/>
    <property type="project" value="InterPro"/>
</dbReference>
<reference evidence="2 3" key="2">
    <citation type="journal article" date="2003" name="DNA Res.">
        <title>Complete genome structure of Gloeobacter violaceus PCC 7421, a cyanobacterium that lacks thylakoids (supplement).</title>
        <authorList>
            <person name="Nakamura Y."/>
            <person name="Kaneko T."/>
            <person name="Sato S."/>
            <person name="Mimuro M."/>
            <person name="Miyashita H."/>
            <person name="Tsuchiya T."/>
            <person name="Sasamoto S."/>
            <person name="Watanabe A."/>
            <person name="Kawashima K."/>
            <person name="Kishida Y."/>
            <person name="Kiyokawa C."/>
            <person name="Kohara M."/>
            <person name="Matsumoto M."/>
            <person name="Matsuno A."/>
            <person name="Nakazaki N."/>
            <person name="Shimpo S."/>
            <person name="Takeuchi C."/>
            <person name="Yamada M."/>
            <person name="Tabata S."/>
        </authorList>
    </citation>
    <scope>NUCLEOTIDE SEQUENCE [LARGE SCALE GENOMIC DNA]</scope>
    <source>
        <strain evidence="3">ATCC 29082 / PCC 7421</strain>
    </source>
</reference>
<dbReference type="SMART" id="SM00474">
    <property type="entry name" value="35EXOc"/>
    <property type="match status" value="1"/>
</dbReference>
<dbReference type="Gene3D" id="3.30.420.10">
    <property type="entry name" value="Ribonuclease H-like superfamily/Ribonuclease H"/>
    <property type="match status" value="1"/>
</dbReference>
<dbReference type="PANTHER" id="PTHR47649">
    <property type="entry name" value="RIBONUCLEASE D"/>
    <property type="match status" value="1"/>
</dbReference>
<dbReference type="PhylomeDB" id="Q7NEY0"/>
<name>Q7NEY0_GLOVI</name>
<evidence type="ECO:0000313" key="2">
    <source>
        <dbReference type="EMBL" id="BAC91688.1"/>
    </source>
</evidence>
<dbReference type="SUPFAM" id="SSF53098">
    <property type="entry name" value="Ribonuclease H-like"/>
    <property type="match status" value="1"/>
</dbReference>
<dbReference type="Pfam" id="PF01612">
    <property type="entry name" value="DNA_pol_A_exo1"/>
    <property type="match status" value="1"/>
</dbReference>
<dbReference type="Proteomes" id="UP000000557">
    <property type="component" value="Chromosome"/>
</dbReference>
<dbReference type="eggNOG" id="COG0349">
    <property type="taxonomic scope" value="Bacteria"/>
</dbReference>
<reference evidence="2 3" key="1">
    <citation type="journal article" date="2003" name="DNA Res.">
        <title>Complete genome structure of Gloeobacter violaceus PCC 7421, a cyanobacterium that lacks thylakoids.</title>
        <authorList>
            <person name="Nakamura Y."/>
            <person name="Kaneko T."/>
            <person name="Sato S."/>
            <person name="Mimuro M."/>
            <person name="Miyashita H."/>
            <person name="Tsuchiya T."/>
            <person name="Sasamoto S."/>
            <person name="Watanabe A."/>
            <person name="Kawashima K."/>
            <person name="Kishida Y."/>
            <person name="Kiyokawa C."/>
            <person name="Kohara M."/>
            <person name="Matsumoto M."/>
            <person name="Matsuno A."/>
            <person name="Nakazaki N."/>
            <person name="Shimpo S."/>
            <person name="Takeuchi C."/>
            <person name="Yamada M."/>
            <person name="Tabata S."/>
        </authorList>
    </citation>
    <scope>NUCLEOTIDE SEQUENCE [LARGE SCALE GENOMIC DNA]</scope>
    <source>
        <strain evidence="3">ATCC 29082 / PCC 7421</strain>
    </source>
</reference>
<dbReference type="KEGG" id="gvi:glr3747"/>
<accession>Q7NEY0</accession>
<dbReference type="EMBL" id="BA000045">
    <property type="protein sequence ID" value="BAC91688.1"/>
    <property type="molecule type" value="Genomic_DNA"/>
</dbReference>
<gene>
    <name evidence="2" type="ordered locus">glr3747</name>
</gene>
<evidence type="ECO:0000259" key="1">
    <source>
        <dbReference type="SMART" id="SM00474"/>
    </source>
</evidence>
<sequence length="195" mass="22071">MGRHQVPYVLVTETAQLSELVDRWQTRKVLAVDTETAHWHQVSTGKNRVSLLQVWDGTSEAVSVIDCFAVDLTAFVEKTMRNWEIVKLIHNAPYDLAYLGGAAQARSVVCTLQMARSIPTSRRGALERNSLKALSAHFLGIELDKRYQASNWALRPLTAEQLDYAALDPWVTFHIWEHMRALVEPENEGFEGLLV</sequence>
<dbReference type="HOGENOM" id="CLU_1452891_0_0_3"/>